<dbReference type="Gene3D" id="1.10.1370.10">
    <property type="entry name" value="Neurolysin, domain 3"/>
    <property type="match status" value="1"/>
</dbReference>
<keyword evidence="13" id="KW-1185">Reference proteome</keyword>
<comment type="cofactor">
    <cofactor evidence="9">
        <name>Zn(2+)</name>
        <dbReference type="ChEBI" id="CHEBI:29105"/>
    </cofactor>
    <text evidence="9">Binds 1 zinc ion.</text>
</comment>
<dbReference type="GO" id="GO:0006518">
    <property type="term" value="P:peptide metabolic process"/>
    <property type="evidence" value="ECO:0007669"/>
    <property type="project" value="TreeGrafter"/>
</dbReference>
<name>A0A9W8I8U7_9FUNG</name>
<protein>
    <submittedName>
        <fullName evidence="12">Metalloendopeptidase</fullName>
        <ecNumber evidence="12">3.4.24.37</ecNumber>
    </submittedName>
</protein>
<dbReference type="InterPro" id="IPR045666">
    <property type="entry name" value="OpdA_N"/>
</dbReference>
<feature type="domain" description="Peptidase M3A/M3B catalytic" evidence="10">
    <location>
        <begin position="220"/>
        <end position="670"/>
    </location>
</feature>
<evidence type="ECO:0000313" key="12">
    <source>
        <dbReference type="EMBL" id="KAJ2850381.1"/>
    </source>
</evidence>
<dbReference type="InterPro" id="IPR024077">
    <property type="entry name" value="Neurolysin/TOP_dom2"/>
</dbReference>
<comment type="similarity">
    <text evidence="2 9">Belongs to the peptidase M3 family.</text>
</comment>
<evidence type="ECO:0000259" key="10">
    <source>
        <dbReference type="Pfam" id="PF01432"/>
    </source>
</evidence>
<dbReference type="Proteomes" id="UP001139887">
    <property type="component" value="Unassembled WGS sequence"/>
</dbReference>
<dbReference type="SUPFAM" id="SSF55486">
    <property type="entry name" value="Metalloproteases ('zincins'), catalytic domain"/>
    <property type="match status" value="1"/>
</dbReference>
<keyword evidence="6 9" id="KW-0378">Hydrolase</keyword>
<evidence type="ECO:0000313" key="13">
    <source>
        <dbReference type="Proteomes" id="UP001139887"/>
    </source>
</evidence>
<dbReference type="GO" id="GO:0004222">
    <property type="term" value="F:metalloendopeptidase activity"/>
    <property type="evidence" value="ECO:0007669"/>
    <property type="project" value="UniProtKB-EC"/>
</dbReference>
<dbReference type="OrthoDB" id="534666at2759"/>
<dbReference type="EC" id="3.4.24.37" evidence="12"/>
<dbReference type="GO" id="GO:0006508">
    <property type="term" value="P:proteolysis"/>
    <property type="evidence" value="ECO:0007669"/>
    <property type="project" value="UniProtKB-KW"/>
</dbReference>
<evidence type="ECO:0000256" key="4">
    <source>
        <dbReference type="ARBA" id="ARBA00022670"/>
    </source>
</evidence>
<dbReference type="AlphaFoldDB" id="A0A9W8I8U7"/>
<dbReference type="InterPro" id="IPR024080">
    <property type="entry name" value="Neurolysin/TOP_N"/>
</dbReference>
<dbReference type="InterPro" id="IPR045090">
    <property type="entry name" value="Pept_M3A_M3B"/>
</dbReference>
<dbReference type="InterPro" id="IPR001567">
    <property type="entry name" value="Pept_M3A_M3B_dom"/>
</dbReference>
<dbReference type="PANTHER" id="PTHR11804:SF84">
    <property type="entry name" value="SACCHAROLYSIN"/>
    <property type="match status" value="1"/>
</dbReference>
<dbReference type="FunFam" id="3.40.390.10:FF:000006">
    <property type="entry name" value="Thimet oligopeptidase 1"/>
    <property type="match status" value="1"/>
</dbReference>
<accession>A0A9W8I8U7</accession>
<dbReference type="GO" id="GO:0005758">
    <property type="term" value="C:mitochondrial intermembrane space"/>
    <property type="evidence" value="ECO:0007669"/>
    <property type="project" value="TreeGrafter"/>
</dbReference>
<evidence type="ECO:0000256" key="2">
    <source>
        <dbReference type="ARBA" id="ARBA00006040"/>
    </source>
</evidence>
<dbReference type="Gene3D" id="1.20.1050.40">
    <property type="entry name" value="Endopeptidase. Chain P, domain 1"/>
    <property type="match status" value="1"/>
</dbReference>
<dbReference type="CDD" id="cd06455">
    <property type="entry name" value="M3A_TOP"/>
    <property type="match status" value="1"/>
</dbReference>
<evidence type="ECO:0000256" key="9">
    <source>
        <dbReference type="RuleBase" id="RU003435"/>
    </source>
</evidence>
<comment type="subcellular location">
    <subcellularLocation>
        <location evidence="1">Cytoplasm</location>
    </subcellularLocation>
</comment>
<sequence>MTVNSPNEPRKGTLLNFKLSASEISSAVDRLIDEGKKLLDHVAAQANPTFENVILPLGMQENERSADCNVITFLQEVSTEKDIRDASTAAEEKLNAFEIESLMREDVYKVVRAVYDNAAEMEKLSPEDKRLVEKMEQDYRRKGLALDKDKRKRLGETLERLSELALRFNRIVGDNDGEAAFTREELDGLPEDFFEGRESRVVDGVEKYIVTTKYPDLFPLLKKAKNEATRRHMNHVEETRCAENIPIMQEAVKLRLEAAQLLGYRTHADFKLEKSMAKTSAAVLEFERDLRQRLNKLADHELQEMEELKRADKKAAGEPYEGLFIWDYRYYQTLIKERKHNIDYDEVKEYLPMAEVTRGILDIYQKMLNLRFVKIENALVWHDDVETYEVWEADGKSFVGHFMLDLFPRDNKYNHAAVWPIRPGSIRPDGTHEFPVAAMVANFPKPTPTRPALMEHADAVTLLHELGHVLHEICSSTKWARFHGTATEGDFVEAPSQMLENWGWEPSVLQKFAVHYKTGEPIPESLVKGLVAAKNEGAGMLNLRQIFFGMFDMAIHNTTDPNIDIKKTYLELREDISRIRNGSADSWGFATFGHMMGGYDAGYYGYLWSLVFAADMFESRFMKDGVESSKAGMDYRHEILLPGGSRDAMVSLEHFLGRKPNNKAFLRSIGLESD</sequence>
<evidence type="ECO:0000256" key="5">
    <source>
        <dbReference type="ARBA" id="ARBA00022723"/>
    </source>
</evidence>
<proteinExistence type="inferred from homology"/>
<keyword evidence="7 9" id="KW-0862">Zinc</keyword>
<keyword evidence="4 9" id="KW-0645">Protease</keyword>
<dbReference type="GO" id="GO:0046872">
    <property type="term" value="F:metal ion binding"/>
    <property type="evidence" value="ECO:0007669"/>
    <property type="project" value="UniProtKB-UniRule"/>
</dbReference>
<organism evidence="12 13">
    <name type="scientific">Coemansia brasiliensis</name>
    <dbReference type="NCBI Taxonomy" id="2650707"/>
    <lineage>
        <taxon>Eukaryota</taxon>
        <taxon>Fungi</taxon>
        <taxon>Fungi incertae sedis</taxon>
        <taxon>Zoopagomycota</taxon>
        <taxon>Kickxellomycotina</taxon>
        <taxon>Kickxellomycetes</taxon>
        <taxon>Kickxellales</taxon>
        <taxon>Kickxellaceae</taxon>
        <taxon>Coemansia</taxon>
    </lineage>
</organism>
<dbReference type="EMBL" id="JANBUW010000034">
    <property type="protein sequence ID" value="KAJ2850381.1"/>
    <property type="molecule type" value="Genomic_DNA"/>
</dbReference>
<dbReference type="Pfam" id="PF19310">
    <property type="entry name" value="TOP_N"/>
    <property type="match status" value="1"/>
</dbReference>
<dbReference type="Gene3D" id="3.40.390.10">
    <property type="entry name" value="Collagenase (Catalytic Domain)"/>
    <property type="match status" value="1"/>
</dbReference>
<reference evidence="12" key="1">
    <citation type="submission" date="2022-07" db="EMBL/GenBank/DDBJ databases">
        <title>Phylogenomic reconstructions and comparative analyses of Kickxellomycotina fungi.</title>
        <authorList>
            <person name="Reynolds N.K."/>
            <person name="Stajich J.E."/>
            <person name="Barry K."/>
            <person name="Grigoriev I.V."/>
            <person name="Crous P."/>
            <person name="Smith M.E."/>
        </authorList>
    </citation>
    <scope>NUCLEOTIDE SEQUENCE</scope>
    <source>
        <strain evidence="12">NRRL 1566</strain>
    </source>
</reference>
<gene>
    <name evidence="12" type="primary">PRD1_4</name>
    <name evidence="12" type="ORF">IWW36_001933</name>
</gene>
<comment type="caution">
    <text evidence="12">The sequence shown here is derived from an EMBL/GenBank/DDBJ whole genome shotgun (WGS) entry which is preliminary data.</text>
</comment>
<evidence type="ECO:0000256" key="6">
    <source>
        <dbReference type="ARBA" id="ARBA00022801"/>
    </source>
</evidence>
<evidence type="ECO:0000256" key="3">
    <source>
        <dbReference type="ARBA" id="ARBA00022490"/>
    </source>
</evidence>
<evidence type="ECO:0000256" key="8">
    <source>
        <dbReference type="ARBA" id="ARBA00023049"/>
    </source>
</evidence>
<evidence type="ECO:0000256" key="1">
    <source>
        <dbReference type="ARBA" id="ARBA00004496"/>
    </source>
</evidence>
<dbReference type="PANTHER" id="PTHR11804">
    <property type="entry name" value="PROTEASE M3 THIMET OLIGOPEPTIDASE-RELATED"/>
    <property type="match status" value="1"/>
</dbReference>
<feature type="domain" description="Oligopeptidase A N-terminal" evidence="11">
    <location>
        <begin position="29"/>
        <end position="151"/>
    </location>
</feature>
<dbReference type="InterPro" id="IPR024079">
    <property type="entry name" value="MetalloPept_cat_dom_sf"/>
</dbReference>
<dbReference type="Pfam" id="PF01432">
    <property type="entry name" value="Peptidase_M3"/>
    <property type="match status" value="1"/>
</dbReference>
<evidence type="ECO:0000259" key="11">
    <source>
        <dbReference type="Pfam" id="PF19310"/>
    </source>
</evidence>
<keyword evidence="5 9" id="KW-0479">Metal-binding</keyword>
<evidence type="ECO:0000256" key="7">
    <source>
        <dbReference type="ARBA" id="ARBA00022833"/>
    </source>
</evidence>
<keyword evidence="3" id="KW-0963">Cytoplasm</keyword>
<keyword evidence="8 9" id="KW-0482">Metalloprotease</keyword>
<dbReference type="FunFam" id="1.20.1050.40:FF:000001">
    <property type="entry name" value="Thimet oligopeptidase 1"/>
    <property type="match status" value="1"/>
</dbReference>